<proteinExistence type="predicted"/>
<accession>A0A0C3FPR6</accession>
<evidence type="ECO:0000313" key="1">
    <source>
        <dbReference type="EMBL" id="KIM81171.1"/>
    </source>
</evidence>
<dbReference type="SUPFAM" id="SSF56112">
    <property type="entry name" value="Protein kinase-like (PK-like)"/>
    <property type="match status" value="1"/>
</dbReference>
<dbReference type="InterPro" id="IPR011009">
    <property type="entry name" value="Kinase-like_dom_sf"/>
</dbReference>
<evidence type="ECO:0000313" key="2">
    <source>
        <dbReference type="Proteomes" id="UP000054166"/>
    </source>
</evidence>
<keyword evidence="2" id="KW-1185">Reference proteome</keyword>
<dbReference type="Gene3D" id="1.10.510.10">
    <property type="entry name" value="Transferase(Phosphotransferase) domain 1"/>
    <property type="match status" value="1"/>
</dbReference>
<dbReference type="Proteomes" id="UP000054166">
    <property type="component" value="Unassembled WGS sequence"/>
</dbReference>
<gene>
    <name evidence="1" type="ORF">PILCRDRAFT_821610</name>
</gene>
<sequence length="204" mass="22877">MIGIRHYGSANTLHSNIPSPRDDLESLAYTILSLLRSDTPWDDRTEREEKLMKSNVTGAVLFHGLPREFGQLFDHARELQYGQQPNYQFLKGLLRSRASALGVRLDAPFNPHVTSTRLMELVTLLWPTIVQDSGFDDTNEEDGDDDGIGPDWDGYMAFMSWLLQDGVPEQDLFGDENKMLKGKVVGIGNPPAPSERESVKEATI</sequence>
<dbReference type="HOGENOM" id="CLU_1346058_0_0_1"/>
<reference evidence="2" key="2">
    <citation type="submission" date="2015-01" db="EMBL/GenBank/DDBJ databases">
        <title>Evolutionary Origins and Diversification of the Mycorrhizal Mutualists.</title>
        <authorList>
            <consortium name="DOE Joint Genome Institute"/>
            <consortium name="Mycorrhizal Genomics Consortium"/>
            <person name="Kohler A."/>
            <person name="Kuo A."/>
            <person name="Nagy L.G."/>
            <person name="Floudas D."/>
            <person name="Copeland A."/>
            <person name="Barry K.W."/>
            <person name="Cichocki N."/>
            <person name="Veneault-Fourrey C."/>
            <person name="LaButti K."/>
            <person name="Lindquist E.A."/>
            <person name="Lipzen A."/>
            <person name="Lundell T."/>
            <person name="Morin E."/>
            <person name="Murat C."/>
            <person name="Riley R."/>
            <person name="Ohm R."/>
            <person name="Sun H."/>
            <person name="Tunlid A."/>
            <person name="Henrissat B."/>
            <person name="Grigoriev I.V."/>
            <person name="Hibbett D.S."/>
            <person name="Martin F."/>
        </authorList>
    </citation>
    <scope>NUCLEOTIDE SEQUENCE [LARGE SCALE GENOMIC DNA]</scope>
    <source>
        <strain evidence="2">F 1598</strain>
    </source>
</reference>
<dbReference type="AlphaFoldDB" id="A0A0C3FPR6"/>
<dbReference type="STRING" id="765440.A0A0C3FPR6"/>
<dbReference type="PANTHER" id="PTHR11909">
    <property type="entry name" value="CASEIN KINASE-RELATED"/>
    <property type="match status" value="1"/>
</dbReference>
<name>A0A0C3FPR6_PILCF</name>
<protein>
    <submittedName>
        <fullName evidence="1">Uncharacterized protein</fullName>
    </submittedName>
</protein>
<reference evidence="1 2" key="1">
    <citation type="submission" date="2014-04" db="EMBL/GenBank/DDBJ databases">
        <authorList>
            <consortium name="DOE Joint Genome Institute"/>
            <person name="Kuo A."/>
            <person name="Tarkka M."/>
            <person name="Buscot F."/>
            <person name="Kohler A."/>
            <person name="Nagy L.G."/>
            <person name="Floudas D."/>
            <person name="Copeland A."/>
            <person name="Barry K.W."/>
            <person name="Cichocki N."/>
            <person name="Veneault-Fourrey C."/>
            <person name="LaButti K."/>
            <person name="Lindquist E.A."/>
            <person name="Lipzen A."/>
            <person name="Lundell T."/>
            <person name="Morin E."/>
            <person name="Murat C."/>
            <person name="Sun H."/>
            <person name="Tunlid A."/>
            <person name="Henrissat B."/>
            <person name="Grigoriev I.V."/>
            <person name="Hibbett D.S."/>
            <person name="Martin F."/>
            <person name="Nordberg H.P."/>
            <person name="Cantor M.N."/>
            <person name="Hua S.X."/>
        </authorList>
    </citation>
    <scope>NUCLEOTIDE SEQUENCE [LARGE SCALE GENOMIC DNA]</scope>
    <source>
        <strain evidence="1 2">F 1598</strain>
    </source>
</reference>
<dbReference type="InterPro" id="IPR050235">
    <property type="entry name" value="CK1_Ser-Thr_kinase"/>
</dbReference>
<feature type="non-terminal residue" evidence="1">
    <location>
        <position position="204"/>
    </location>
</feature>
<dbReference type="OrthoDB" id="2605211at2759"/>
<organism evidence="1 2">
    <name type="scientific">Piloderma croceum (strain F 1598)</name>
    <dbReference type="NCBI Taxonomy" id="765440"/>
    <lineage>
        <taxon>Eukaryota</taxon>
        <taxon>Fungi</taxon>
        <taxon>Dikarya</taxon>
        <taxon>Basidiomycota</taxon>
        <taxon>Agaricomycotina</taxon>
        <taxon>Agaricomycetes</taxon>
        <taxon>Agaricomycetidae</taxon>
        <taxon>Atheliales</taxon>
        <taxon>Atheliaceae</taxon>
        <taxon>Piloderma</taxon>
    </lineage>
</organism>
<dbReference type="EMBL" id="KN833000">
    <property type="protein sequence ID" value="KIM81171.1"/>
    <property type="molecule type" value="Genomic_DNA"/>
</dbReference>
<dbReference type="InParanoid" id="A0A0C3FPR6"/>